<protein>
    <recommendedName>
        <fullName evidence="2">non-specific protein-tyrosine kinase</fullName>
        <ecNumber evidence="2">2.7.10.2</ecNumber>
    </recommendedName>
</protein>
<name>A0A9D6Z2R5_9BACT</name>
<comment type="caution">
    <text evidence="10">The sequence shown here is derived from an EMBL/GenBank/DDBJ whole genome shotgun (WGS) entry which is preliminary data.</text>
</comment>
<dbReference type="PANTHER" id="PTHR32309:SF13">
    <property type="entry name" value="FERRIC ENTEROBACTIN TRANSPORT PROTEIN FEPE"/>
    <property type="match status" value="1"/>
</dbReference>
<dbReference type="NCBIfam" id="TIGR01007">
    <property type="entry name" value="eps_fam"/>
    <property type="match status" value="1"/>
</dbReference>
<dbReference type="GO" id="GO:0005524">
    <property type="term" value="F:ATP binding"/>
    <property type="evidence" value="ECO:0007669"/>
    <property type="project" value="UniProtKB-KW"/>
</dbReference>
<reference evidence="10" key="1">
    <citation type="submission" date="2020-07" db="EMBL/GenBank/DDBJ databases">
        <title>Huge and variable diversity of episymbiotic CPR bacteria and DPANN archaea in groundwater ecosystems.</title>
        <authorList>
            <person name="He C.Y."/>
            <person name="Keren R."/>
            <person name="Whittaker M."/>
            <person name="Farag I.F."/>
            <person name="Doudna J."/>
            <person name="Cate J.H.D."/>
            <person name="Banfield J.F."/>
        </authorList>
    </citation>
    <scope>NUCLEOTIDE SEQUENCE</scope>
    <source>
        <strain evidence="10">NC_groundwater_1664_Pr3_B-0.1um_52_9</strain>
    </source>
</reference>
<evidence type="ECO:0000313" key="11">
    <source>
        <dbReference type="Proteomes" id="UP000807825"/>
    </source>
</evidence>
<dbReference type="SUPFAM" id="SSF52540">
    <property type="entry name" value="P-loop containing nucleoside triphosphate hydrolases"/>
    <property type="match status" value="1"/>
</dbReference>
<dbReference type="EC" id="2.7.10.2" evidence="2"/>
<proteinExistence type="inferred from homology"/>
<gene>
    <name evidence="10" type="ORF">HY912_23685</name>
</gene>
<organism evidence="10 11">
    <name type="scientific">Desulfomonile tiedjei</name>
    <dbReference type="NCBI Taxonomy" id="2358"/>
    <lineage>
        <taxon>Bacteria</taxon>
        <taxon>Pseudomonadati</taxon>
        <taxon>Thermodesulfobacteriota</taxon>
        <taxon>Desulfomonilia</taxon>
        <taxon>Desulfomonilales</taxon>
        <taxon>Desulfomonilaceae</taxon>
        <taxon>Desulfomonile</taxon>
    </lineage>
</organism>
<evidence type="ECO:0000256" key="3">
    <source>
        <dbReference type="ARBA" id="ARBA00022679"/>
    </source>
</evidence>
<dbReference type="EMBL" id="JACRDE010000617">
    <property type="protein sequence ID" value="MBI5252508.1"/>
    <property type="molecule type" value="Genomic_DNA"/>
</dbReference>
<dbReference type="CDD" id="cd05387">
    <property type="entry name" value="BY-kinase"/>
    <property type="match status" value="1"/>
</dbReference>
<accession>A0A9D6Z2R5</accession>
<keyword evidence="4" id="KW-0547">Nucleotide-binding</keyword>
<sequence>MCISSALPLEGKTLITVVMATVIASELKRVLIIDGDLRRPRIHEVFKSKNESPGLSDLITGKCVDVKEAVHRSPVPGVFYMTSGSHSDNPVALLKTERMQNILDECRKDYDFIILDAPPILGLVDASIISGYADGLILVTKSGHTPLDVLIQAKESVFRGRGRLLGIVINMAEHKSSGSRYYYNYRYNRYYNRTEARSA</sequence>
<evidence type="ECO:0000313" key="10">
    <source>
        <dbReference type="EMBL" id="MBI5252508.1"/>
    </source>
</evidence>
<dbReference type="AlphaFoldDB" id="A0A9D6Z2R5"/>
<evidence type="ECO:0000256" key="8">
    <source>
        <dbReference type="ARBA" id="ARBA00051245"/>
    </source>
</evidence>
<keyword evidence="5 10" id="KW-0418">Kinase</keyword>
<dbReference type="Pfam" id="PF13614">
    <property type="entry name" value="AAA_31"/>
    <property type="match status" value="1"/>
</dbReference>
<comment type="similarity">
    <text evidence="1">Belongs to the CpsD/CapB family.</text>
</comment>
<dbReference type="PANTHER" id="PTHR32309">
    <property type="entry name" value="TYROSINE-PROTEIN KINASE"/>
    <property type="match status" value="1"/>
</dbReference>
<keyword evidence="6" id="KW-0067">ATP-binding</keyword>
<dbReference type="InterPro" id="IPR025669">
    <property type="entry name" value="AAA_dom"/>
</dbReference>
<evidence type="ECO:0000259" key="9">
    <source>
        <dbReference type="Pfam" id="PF13614"/>
    </source>
</evidence>
<dbReference type="Proteomes" id="UP000807825">
    <property type="component" value="Unassembled WGS sequence"/>
</dbReference>
<evidence type="ECO:0000256" key="2">
    <source>
        <dbReference type="ARBA" id="ARBA00011903"/>
    </source>
</evidence>
<evidence type="ECO:0000256" key="6">
    <source>
        <dbReference type="ARBA" id="ARBA00022840"/>
    </source>
</evidence>
<dbReference type="InterPro" id="IPR027417">
    <property type="entry name" value="P-loop_NTPase"/>
</dbReference>
<dbReference type="GO" id="GO:0005886">
    <property type="term" value="C:plasma membrane"/>
    <property type="evidence" value="ECO:0007669"/>
    <property type="project" value="TreeGrafter"/>
</dbReference>
<dbReference type="InterPro" id="IPR005702">
    <property type="entry name" value="Wzc-like_C"/>
</dbReference>
<dbReference type="GO" id="GO:0004715">
    <property type="term" value="F:non-membrane spanning protein tyrosine kinase activity"/>
    <property type="evidence" value="ECO:0007669"/>
    <property type="project" value="UniProtKB-EC"/>
</dbReference>
<keyword evidence="3" id="KW-0808">Transferase</keyword>
<dbReference type="Gene3D" id="3.40.50.300">
    <property type="entry name" value="P-loop containing nucleotide triphosphate hydrolases"/>
    <property type="match status" value="1"/>
</dbReference>
<evidence type="ECO:0000256" key="5">
    <source>
        <dbReference type="ARBA" id="ARBA00022777"/>
    </source>
</evidence>
<comment type="catalytic activity">
    <reaction evidence="8">
        <text>L-tyrosyl-[protein] + ATP = O-phospho-L-tyrosyl-[protein] + ADP + H(+)</text>
        <dbReference type="Rhea" id="RHEA:10596"/>
        <dbReference type="Rhea" id="RHEA-COMP:10136"/>
        <dbReference type="Rhea" id="RHEA-COMP:20101"/>
        <dbReference type="ChEBI" id="CHEBI:15378"/>
        <dbReference type="ChEBI" id="CHEBI:30616"/>
        <dbReference type="ChEBI" id="CHEBI:46858"/>
        <dbReference type="ChEBI" id="CHEBI:61978"/>
        <dbReference type="ChEBI" id="CHEBI:456216"/>
        <dbReference type="EC" id="2.7.10.2"/>
    </reaction>
</comment>
<evidence type="ECO:0000256" key="4">
    <source>
        <dbReference type="ARBA" id="ARBA00022741"/>
    </source>
</evidence>
<evidence type="ECO:0000256" key="7">
    <source>
        <dbReference type="ARBA" id="ARBA00023137"/>
    </source>
</evidence>
<dbReference type="InterPro" id="IPR050445">
    <property type="entry name" value="Bact_polysacc_biosynth/exp"/>
</dbReference>
<keyword evidence="7" id="KW-0829">Tyrosine-protein kinase</keyword>
<feature type="domain" description="AAA" evidence="9">
    <location>
        <begin position="11"/>
        <end position="142"/>
    </location>
</feature>
<evidence type="ECO:0000256" key="1">
    <source>
        <dbReference type="ARBA" id="ARBA00007316"/>
    </source>
</evidence>